<accession>A0A3N6MHL1</accession>
<evidence type="ECO:0000313" key="2">
    <source>
        <dbReference type="EMBL" id="RQH03549.1"/>
    </source>
</evidence>
<keyword evidence="1" id="KW-0472">Membrane</keyword>
<reference evidence="2 3" key="1">
    <citation type="submission" date="2018-10" db="EMBL/GenBank/DDBJ databases">
        <title>Natrarchaeobius chitinivorans gen. nov., sp. nov., and Natrarchaeobius haloalkaliphilus sp. nov., alkaliphilic, chitin-utilizing haloarchaea from hypersaline alkaline lakes.</title>
        <authorList>
            <person name="Sorokin D.Y."/>
            <person name="Elcheninov A.G."/>
            <person name="Kostrikina N.A."/>
            <person name="Bale N.J."/>
            <person name="Sinninghe Damste J.S."/>
            <person name="Khijniak T.V."/>
            <person name="Kublanov I.V."/>
            <person name="Toshchakov S.V."/>
        </authorList>
    </citation>
    <scope>NUCLEOTIDE SEQUENCE [LARGE SCALE GENOMIC DNA]</scope>
    <source>
        <strain evidence="2 3">AArcht7</strain>
    </source>
</reference>
<feature type="transmembrane region" description="Helical" evidence="1">
    <location>
        <begin position="20"/>
        <end position="47"/>
    </location>
</feature>
<evidence type="ECO:0000313" key="3">
    <source>
        <dbReference type="Proteomes" id="UP000281431"/>
    </source>
</evidence>
<dbReference type="EMBL" id="REFZ01000001">
    <property type="protein sequence ID" value="RQH03549.1"/>
    <property type="molecule type" value="Genomic_DNA"/>
</dbReference>
<sequence length="60" mass="6451">MPIAVRPRLVLSVLVGNIAIPTVLIVLVLLIAGLITGGIAFVLIYLFRRLSRGSEEHTGQ</sequence>
<evidence type="ECO:0000256" key="1">
    <source>
        <dbReference type="SAM" id="Phobius"/>
    </source>
</evidence>
<keyword evidence="3" id="KW-1185">Reference proteome</keyword>
<name>A0A3N6MHL1_NATCH</name>
<comment type="caution">
    <text evidence="2">The sequence shown here is derived from an EMBL/GenBank/DDBJ whole genome shotgun (WGS) entry which is preliminary data.</text>
</comment>
<dbReference type="Proteomes" id="UP000281431">
    <property type="component" value="Unassembled WGS sequence"/>
</dbReference>
<keyword evidence="1" id="KW-1133">Transmembrane helix</keyword>
<proteinExistence type="predicted"/>
<keyword evidence="1" id="KW-0812">Transmembrane</keyword>
<dbReference type="AlphaFoldDB" id="A0A3N6MHL1"/>
<organism evidence="2 3">
    <name type="scientific">Natrarchaeobius chitinivorans</name>
    <dbReference type="NCBI Taxonomy" id="1679083"/>
    <lineage>
        <taxon>Archaea</taxon>
        <taxon>Methanobacteriati</taxon>
        <taxon>Methanobacteriota</taxon>
        <taxon>Stenosarchaea group</taxon>
        <taxon>Halobacteria</taxon>
        <taxon>Halobacteriales</taxon>
        <taxon>Natrialbaceae</taxon>
        <taxon>Natrarchaeobius</taxon>
    </lineage>
</organism>
<gene>
    <name evidence="2" type="ORF">EA472_01855</name>
</gene>
<protein>
    <submittedName>
        <fullName evidence="2">Uncharacterized protein</fullName>
    </submittedName>
</protein>